<reference evidence="2 3" key="1">
    <citation type="journal article" date="2013" name="PLoS Genet.">
        <title>Distinctive expansion of potential virulence genes in the genome of the oomycete fish pathogen Saprolegnia parasitica.</title>
        <authorList>
            <person name="Jiang R.H."/>
            <person name="de Bruijn I."/>
            <person name="Haas B.J."/>
            <person name="Belmonte R."/>
            <person name="Lobach L."/>
            <person name="Christie J."/>
            <person name="van den Ackerveken G."/>
            <person name="Bottin A."/>
            <person name="Bulone V."/>
            <person name="Diaz-Moreno S.M."/>
            <person name="Dumas B."/>
            <person name="Fan L."/>
            <person name="Gaulin E."/>
            <person name="Govers F."/>
            <person name="Grenville-Briggs L.J."/>
            <person name="Horner N.R."/>
            <person name="Levin J.Z."/>
            <person name="Mammella M."/>
            <person name="Meijer H.J."/>
            <person name="Morris P."/>
            <person name="Nusbaum C."/>
            <person name="Oome S."/>
            <person name="Phillips A.J."/>
            <person name="van Rooyen D."/>
            <person name="Rzeszutek E."/>
            <person name="Saraiva M."/>
            <person name="Secombes C.J."/>
            <person name="Seidl M.F."/>
            <person name="Snel B."/>
            <person name="Stassen J.H."/>
            <person name="Sykes S."/>
            <person name="Tripathy S."/>
            <person name="van den Berg H."/>
            <person name="Vega-Arreguin J.C."/>
            <person name="Wawra S."/>
            <person name="Young S.K."/>
            <person name="Zeng Q."/>
            <person name="Dieguez-Uribeondo J."/>
            <person name="Russ C."/>
            <person name="Tyler B.M."/>
            <person name="van West P."/>
        </authorList>
    </citation>
    <scope>NUCLEOTIDE SEQUENCE [LARGE SCALE GENOMIC DNA]</scope>
    <source>
        <strain evidence="2 3">CBS 223.65</strain>
    </source>
</reference>
<name>A0A067C0Z1_SAPPC</name>
<dbReference type="CDD" id="cd12153">
    <property type="entry name" value="F1-ATPase_epsilon"/>
    <property type="match status" value="1"/>
</dbReference>
<dbReference type="Proteomes" id="UP000030745">
    <property type="component" value="Unassembled WGS sequence"/>
</dbReference>
<dbReference type="VEuPathDB" id="FungiDB:SPRG_10596"/>
<sequence>MSYLQYVNFSASVVRASLKEPVKSSVAARNAVDFATWKWTAGERGARVDVDSIKKAAEAFKSATCLTRLWPWRNDRRDHPAHGRYQGCVGDAIAPAMARRRLQDCFL</sequence>
<evidence type="ECO:0000313" key="3">
    <source>
        <dbReference type="Proteomes" id="UP000030745"/>
    </source>
</evidence>
<dbReference type="GeneID" id="24132697"/>
<proteinExistence type="inferred from homology"/>
<dbReference type="GO" id="GO:0005743">
    <property type="term" value="C:mitochondrial inner membrane"/>
    <property type="evidence" value="ECO:0007669"/>
    <property type="project" value="InterPro"/>
</dbReference>
<dbReference type="GO" id="GO:0045259">
    <property type="term" value="C:proton-transporting ATP synthase complex"/>
    <property type="evidence" value="ECO:0007669"/>
    <property type="project" value="InterPro"/>
</dbReference>
<organism evidence="2 3">
    <name type="scientific">Saprolegnia parasitica (strain CBS 223.65)</name>
    <dbReference type="NCBI Taxonomy" id="695850"/>
    <lineage>
        <taxon>Eukaryota</taxon>
        <taxon>Sar</taxon>
        <taxon>Stramenopiles</taxon>
        <taxon>Oomycota</taxon>
        <taxon>Saprolegniomycetes</taxon>
        <taxon>Saprolegniales</taxon>
        <taxon>Saprolegniaceae</taxon>
        <taxon>Saprolegnia</taxon>
    </lineage>
</organism>
<evidence type="ECO:0000256" key="1">
    <source>
        <dbReference type="ARBA" id="ARBA00009502"/>
    </source>
</evidence>
<dbReference type="STRING" id="695850.A0A067C0Z1"/>
<dbReference type="SUPFAM" id="SSF48690">
    <property type="entry name" value="Epsilon subunit of mitochondrial F1F0-ATP synthase"/>
    <property type="match status" value="1"/>
</dbReference>
<protein>
    <submittedName>
        <fullName evidence="2">Uncharacterized protein</fullName>
    </submittedName>
</protein>
<dbReference type="RefSeq" id="XP_012205112.1">
    <property type="nucleotide sequence ID" value="XM_012349722.1"/>
</dbReference>
<gene>
    <name evidence="2" type="ORF">SPRG_10596</name>
</gene>
<keyword evidence="3" id="KW-1185">Reference proteome</keyword>
<dbReference type="AlphaFoldDB" id="A0A067C0Z1"/>
<dbReference type="OrthoDB" id="269124at2759"/>
<evidence type="ECO:0000313" key="2">
    <source>
        <dbReference type="EMBL" id="KDO24168.1"/>
    </source>
</evidence>
<accession>A0A067C0Z1</accession>
<dbReference type="Pfam" id="PF04627">
    <property type="entry name" value="ATP-synt_Eps"/>
    <property type="match status" value="1"/>
</dbReference>
<dbReference type="KEGG" id="spar:SPRG_10596"/>
<comment type="similarity">
    <text evidence="1">Belongs to the eukaryotic ATPase epsilon family.</text>
</comment>
<dbReference type="GO" id="GO:0046933">
    <property type="term" value="F:proton-transporting ATP synthase activity, rotational mechanism"/>
    <property type="evidence" value="ECO:0007669"/>
    <property type="project" value="InterPro"/>
</dbReference>
<dbReference type="InterPro" id="IPR036742">
    <property type="entry name" value="ATP_synth_F1_esu_sf_mt"/>
</dbReference>
<dbReference type="InterPro" id="IPR006721">
    <property type="entry name" value="ATP_synth_F1_esu_mt"/>
</dbReference>
<dbReference type="EMBL" id="KK583245">
    <property type="protein sequence ID" value="KDO24168.1"/>
    <property type="molecule type" value="Genomic_DNA"/>
</dbReference>
<dbReference type="Gene3D" id="1.10.1620.20">
    <property type="entry name" value="ATP synthase, F1 complex, epsilon subunit superfamily, mitochondrial"/>
    <property type="match status" value="1"/>
</dbReference>